<reference evidence="3" key="1">
    <citation type="submission" date="2022-09" db="EMBL/GenBank/DDBJ databases">
        <title>Rhodovastum sp. nov. RN2-1 isolated from soil in Seongnam, South Korea.</title>
        <authorList>
            <person name="Le N.T."/>
        </authorList>
    </citation>
    <scope>NUCLEOTIDE SEQUENCE</scope>
    <source>
        <strain evidence="3">RN2-1</strain>
    </source>
</reference>
<dbReference type="PANTHER" id="PTHR13847">
    <property type="entry name" value="SARCOSINE DEHYDROGENASE-RELATED"/>
    <property type="match status" value="1"/>
</dbReference>
<dbReference type="InterPro" id="IPR006076">
    <property type="entry name" value="FAD-dep_OxRdtase"/>
</dbReference>
<name>A0AA42CEN9_9PROT</name>
<proteinExistence type="predicted"/>
<feature type="domain" description="FAD dependent oxidoreductase" evidence="2">
    <location>
        <begin position="2"/>
        <end position="399"/>
    </location>
</feature>
<dbReference type="Gene3D" id="3.50.50.60">
    <property type="entry name" value="FAD/NAD(P)-binding domain"/>
    <property type="match status" value="2"/>
</dbReference>
<keyword evidence="1" id="KW-0560">Oxidoreductase</keyword>
<dbReference type="InterPro" id="IPR036188">
    <property type="entry name" value="FAD/NAD-bd_sf"/>
</dbReference>
<dbReference type="GO" id="GO:0016491">
    <property type="term" value="F:oxidoreductase activity"/>
    <property type="evidence" value="ECO:0007669"/>
    <property type="project" value="UniProtKB-KW"/>
</dbReference>
<dbReference type="Proteomes" id="UP001165679">
    <property type="component" value="Unassembled WGS sequence"/>
</dbReference>
<dbReference type="RefSeq" id="WP_264712394.1">
    <property type="nucleotide sequence ID" value="NZ_JAPDNT010000002.1"/>
</dbReference>
<dbReference type="Gene3D" id="3.30.9.10">
    <property type="entry name" value="D-Amino Acid Oxidase, subunit A, domain 2"/>
    <property type="match status" value="1"/>
</dbReference>
<dbReference type="AlphaFoldDB" id="A0AA42CEN9"/>
<evidence type="ECO:0000256" key="1">
    <source>
        <dbReference type="ARBA" id="ARBA00023002"/>
    </source>
</evidence>
<organism evidence="3 4">
    <name type="scientific">Limobrevibacterium gyesilva</name>
    <dbReference type="NCBI Taxonomy" id="2991712"/>
    <lineage>
        <taxon>Bacteria</taxon>
        <taxon>Pseudomonadati</taxon>
        <taxon>Pseudomonadota</taxon>
        <taxon>Alphaproteobacteria</taxon>
        <taxon>Acetobacterales</taxon>
        <taxon>Acetobacteraceae</taxon>
        <taxon>Limobrevibacterium</taxon>
    </lineage>
</organism>
<dbReference type="SUPFAM" id="SSF51905">
    <property type="entry name" value="FAD/NAD(P)-binding domain"/>
    <property type="match status" value="1"/>
</dbReference>
<reference evidence="3" key="2">
    <citation type="submission" date="2022-10" db="EMBL/GenBank/DDBJ databases">
        <authorList>
            <person name="Trinh H.N."/>
        </authorList>
    </citation>
    <scope>NUCLEOTIDE SEQUENCE</scope>
    <source>
        <strain evidence="3">RN2-1</strain>
    </source>
</reference>
<comment type="caution">
    <text evidence="3">The sequence shown here is derived from an EMBL/GenBank/DDBJ whole genome shotgun (WGS) entry which is preliminary data.</text>
</comment>
<dbReference type="SUPFAM" id="SSF54373">
    <property type="entry name" value="FAD-linked reductases, C-terminal domain"/>
    <property type="match status" value="1"/>
</dbReference>
<evidence type="ECO:0000313" key="3">
    <source>
        <dbReference type="EMBL" id="MCW3473776.1"/>
    </source>
</evidence>
<dbReference type="Pfam" id="PF01266">
    <property type="entry name" value="DAO"/>
    <property type="match status" value="1"/>
</dbReference>
<dbReference type="GO" id="GO:0005737">
    <property type="term" value="C:cytoplasm"/>
    <property type="evidence" value="ECO:0007669"/>
    <property type="project" value="TreeGrafter"/>
</dbReference>
<dbReference type="PANTHER" id="PTHR13847:SF289">
    <property type="entry name" value="GLYCINE OXIDASE"/>
    <property type="match status" value="1"/>
</dbReference>
<evidence type="ECO:0000259" key="2">
    <source>
        <dbReference type="Pfam" id="PF01266"/>
    </source>
</evidence>
<accession>A0AA42CEN9</accession>
<protein>
    <submittedName>
        <fullName evidence="3">FAD-binding oxidoreductase</fullName>
    </submittedName>
</protein>
<keyword evidence="4" id="KW-1185">Reference proteome</keyword>
<dbReference type="EMBL" id="JAPDNT010000002">
    <property type="protein sequence ID" value="MCW3473776.1"/>
    <property type="molecule type" value="Genomic_DNA"/>
</dbReference>
<gene>
    <name evidence="3" type="ORF">OL599_04230</name>
</gene>
<evidence type="ECO:0000313" key="4">
    <source>
        <dbReference type="Proteomes" id="UP001165679"/>
    </source>
</evidence>
<sequence length="418" mass="45111">MHVVVIGAGIVGAATAVELLRDGHRVTIVEPGDPGGEQAASYGNGCWLSPSSVLPVSAPGLWKKLPRWLADPLGPLAVRWSYLPKAAPWLLRFLGAGSSMAKVRKLATALQPLVHRAPDLHKQLAEEAGVGELIHKTGLLYIFPTRADYEAQAESWQVRRDNGIRWIELNQDELRQREPSLDRRYTFGLFIEEGGHCTDPGGYVAALVRHAQAQGADLIRAKALGFDIAGGRLRAVRSSAGAIACDKAVIAAGAWSRDLARQVGDRVQLETERGYHAMITNPESFPRYPIMPSDGMMANTMTVHGLRVAGQVEIAGLDAVPNWKRAEILRDYALRTYPGLPRNLPPERVKVWMGHRPSTPDSLPCIGAASGCADVVHCYGHGHIGLAAGALSGRLAADLVGCRTPVIDPAPYNPARFN</sequence>